<proteinExistence type="inferred from homology"/>
<protein>
    <submittedName>
        <fullName evidence="4">Dehydrogenase</fullName>
    </submittedName>
</protein>
<dbReference type="PRINTS" id="PR00080">
    <property type="entry name" value="SDRFAMILY"/>
</dbReference>
<accession>A0A0R2U4P3</accession>
<evidence type="ECO:0000313" key="4">
    <source>
        <dbReference type="EMBL" id="KRO94473.1"/>
    </source>
</evidence>
<dbReference type="GO" id="GO:0016616">
    <property type="term" value="F:oxidoreductase activity, acting on the CH-OH group of donors, NAD or NADP as acceptor"/>
    <property type="evidence" value="ECO:0007669"/>
    <property type="project" value="UniProtKB-ARBA"/>
</dbReference>
<feature type="domain" description="Ketoreductase" evidence="3">
    <location>
        <begin position="2"/>
        <end position="181"/>
    </location>
</feature>
<dbReference type="SUPFAM" id="SSF51735">
    <property type="entry name" value="NAD(P)-binding Rossmann-fold domains"/>
    <property type="match status" value="1"/>
</dbReference>
<dbReference type="CDD" id="cd05233">
    <property type="entry name" value="SDR_c"/>
    <property type="match status" value="1"/>
</dbReference>
<comment type="caution">
    <text evidence="4">The sequence shown here is derived from an EMBL/GenBank/DDBJ whole genome shotgun (WGS) entry which is preliminary data.</text>
</comment>
<dbReference type="FunFam" id="3.40.50.720:FF:000084">
    <property type="entry name" value="Short-chain dehydrogenase reductase"/>
    <property type="match status" value="1"/>
</dbReference>
<dbReference type="SMART" id="SM00822">
    <property type="entry name" value="PKS_KR"/>
    <property type="match status" value="1"/>
</dbReference>
<dbReference type="InterPro" id="IPR036291">
    <property type="entry name" value="NAD(P)-bd_dom_sf"/>
</dbReference>
<dbReference type="PANTHER" id="PTHR42760:SF133">
    <property type="entry name" value="3-OXOACYL-[ACYL-CARRIER-PROTEIN] REDUCTASE"/>
    <property type="match status" value="1"/>
</dbReference>
<name>A0A0R2U4P3_9GAMM</name>
<dbReference type="PANTHER" id="PTHR42760">
    <property type="entry name" value="SHORT-CHAIN DEHYDROGENASES/REDUCTASES FAMILY MEMBER"/>
    <property type="match status" value="1"/>
</dbReference>
<evidence type="ECO:0000256" key="1">
    <source>
        <dbReference type="ARBA" id="ARBA00006484"/>
    </source>
</evidence>
<dbReference type="PROSITE" id="PS00061">
    <property type="entry name" value="ADH_SHORT"/>
    <property type="match status" value="1"/>
</dbReference>
<dbReference type="Proteomes" id="UP000051213">
    <property type="component" value="Unassembled WGS sequence"/>
</dbReference>
<organism evidence="4 5">
    <name type="scientific">SAR92 bacterium BACL26 MAG-121220-bin70</name>
    <dbReference type="NCBI Taxonomy" id="1655626"/>
    <lineage>
        <taxon>Bacteria</taxon>
        <taxon>Pseudomonadati</taxon>
        <taxon>Pseudomonadota</taxon>
        <taxon>Gammaproteobacteria</taxon>
        <taxon>Cellvibrionales</taxon>
        <taxon>Porticoccaceae</taxon>
        <taxon>SAR92 clade</taxon>
    </lineage>
</organism>
<evidence type="ECO:0000256" key="2">
    <source>
        <dbReference type="ARBA" id="ARBA00023002"/>
    </source>
</evidence>
<comment type="similarity">
    <text evidence="1">Belongs to the short-chain dehydrogenases/reductases (SDR) family.</text>
</comment>
<dbReference type="Pfam" id="PF13561">
    <property type="entry name" value="adh_short_C2"/>
    <property type="match status" value="1"/>
</dbReference>
<evidence type="ECO:0000313" key="5">
    <source>
        <dbReference type="Proteomes" id="UP000051213"/>
    </source>
</evidence>
<reference evidence="4 5" key="1">
    <citation type="submission" date="2015-10" db="EMBL/GenBank/DDBJ databases">
        <title>Metagenome-Assembled Genomes uncover a global brackish microbiome.</title>
        <authorList>
            <person name="Hugerth L.W."/>
            <person name="Larsson J."/>
            <person name="Alneberg J."/>
            <person name="Lindh M.V."/>
            <person name="Legrand C."/>
            <person name="Pinhassi J."/>
            <person name="Andersson A.F."/>
        </authorList>
    </citation>
    <scope>NUCLEOTIDE SEQUENCE [LARGE SCALE GENOMIC DNA]</scope>
    <source>
        <strain evidence="4">BACL26 MAG-121220-bin70</strain>
    </source>
</reference>
<dbReference type="InterPro" id="IPR020904">
    <property type="entry name" value="Sc_DH/Rdtase_CS"/>
</dbReference>
<dbReference type="InterPro" id="IPR057326">
    <property type="entry name" value="KR_dom"/>
</dbReference>
<gene>
    <name evidence="4" type="ORF">ABS24_06850</name>
</gene>
<keyword evidence="2" id="KW-0560">Oxidoreductase</keyword>
<evidence type="ECO:0000259" key="3">
    <source>
        <dbReference type="SMART" id="SM00822"/>
    </source>
</evidence>
<dbReference type="PRINTS" id="PR00081">
    <property type="entry name" value="GDHRDH"/>
</dbReference>
<dbReference type="EMBL" id="LICA01000150">
    <property type="protein sequence ID" value="KRO94473.1"/>
    <property type="molecule type" value="Genomic_DNA"/>
</dbReference>
<sequence>MTGGASGVGLECAKQFSQRGAQLLLIGRDNEKLKNARALLESQFNATVNCFAGDVRQSSFANAAVAYANNVLGCPVDVLVNNAGTIVRADACHTDDQQWQDVIDINLNGVFYFSRAVANQMSAGGAIINVSSTCGRVGAAGLAAYCASKGAVNMLTKTMALELAAQKINVNAVAPGAINSPMLFSNHTDGTTAEAVVKRNVDAIPIGAVAEPQEVARAVVFLACEKHITGEIMVLDGGYTA</sequence>
<dbReference type="Gene3D" id="3.40.50.720">
    <property type="entry name" value="NAD(P)-binding Rossmann-like Domain"/>
    <property type="match status" value="1"/>
</dbReference>
<dbReference type="InterPro" id="IPR002347">
    <property type="entry name" value="SDR_fam"/>
</dbReference>
<dbReference type="AlphaFoldDB" id="A0A0R2U4P3"/>